<sequence>MAINMTCPAPFLNPEHFTSGVGYIAGRFCGTEGASGPTCCLPCPLSQWVFDANFMRIEKKLQDASPASLFACLFLLISWILVPSKYSHRHYLSIGLVICVTFIALALAIPMVHEPKQCADAITPSDFRSDLTCAWTGSLFLLGGLGVVVWVFLRVIWLHICVCWDRTPGKTFITMSVATGIAVPLIFLGATFGTSGFSYSLGQTCFINTEHSFALFWAWLIGLSCVSLLVQLVTTGYCVVVFIKSHRMRENSNMSTATGSSWGSIKRLGQRKRSEEAEKAADERTLLQSQRRDRWRGIRQILVLQWRIILLAVALVVEGLYFSSLSWASQNKGNSASKDPRGVAFGACLVLNAGNATKCQPQAEYLVVSKSATLAALGVMSLSGVQALLLLTHFSLFKGWYEIIRHPRLILPTNRRRHSSHASLTPTNAGGLLASTGPTLRAPNFHASSASRPKVPPPIPLRSPLRTTTSAEPEISLPIPLPEEYAFLADTPAFSSLSSRYSQVTSASDPSKSSGAPARPARPQTLNFEIDPADGEDDAPMPAHITDSGIAYPEQLPAWVRTMPGSGPVVDLRGPARGGLGLHPVDGDDGPRSPKIAKGGGEGNSK</sequence>
<feature type="region of interest" description="Disordered" evidence="1">
    <location>
        <begin position="445"/>
        <end position="473"/>
    </location>
</feature>
<proteinExistence type="predicted"/>
<evidence type="ECO:0008006" key="5">
    <source>
        <dbReference type="Google" id="ProtNLM"/>
    </source>
</evidence>
<keyword evidence="2" id="KW-1133">Transmembrane helix</keyword>
<feature type="transmembrane region" description="Helical" evidence="2">
    <location>
        <begin position="64"/>
        <end position="82"/>
    </location>
</feature>
<feature type="transmembrane region" description="Helical" evidence="2">
    <location>
        <begin position="133"/>
        <end position="160"/>
    </location>
</feature>
<keyword evidence="2" id="KW-0472">Membrane</keyword>
<evidence type="ECO:0000313" key="3">
    <source>
        <dbReference type="EMBL" id="KAF2665374.1"/>
    </source>
</evidence>
<protein>
    <recommendedName>
        <fullName evidence="5">G-protein coupled receptors family 2 profile 2 domain-containing protein</fullName>
    </recommendedName>
</protein>
<dbReference type="PANTHER" id="PTHR42058:SF1">
    <property type="entry name" value="G-PROTEIN COUPLED RECEPTORS FAMILY 2 PROFILE 2 DOMAIN-CONTAINING PROTEIN"/>
    <property type="match status" value="1"/>
</dbReference>
<dbReference type="AlphaFoldDB" id="A0A6A6U349"/>
<gene>
    <name evidence="3" type="ORF">BT63DRAFT_405336</name>
</gene>
<feature type="region of interest" description="Disordered" evidence="1">
    <location>
        <begin position="504"/>
        <end position="547"/>
    </location>
</feature>
<feature type="transmembrane region" description="Helical" evidence="2">
    <location>
        <begin position="301"/>
        <end position="322"/>
    </location>
</feature>
<dbReference type="InterPro" id="IPR053247">
    <property type="entry name" value="GPCR_GPR1/git3-like"/>
</dbReference>
<keyword evidence="4" id="KW-1185">Reference proteome</keyword>
<feature type="transmembrane region" description="Helical" evidence="2">
    <location>
        <begin position="214"/>
        <end position="243"/>
    </location>
</feature>
<feature type="transmembrane region" description="Helical" evidence="2">
    <location>
        <begin position="94"/>
        <end position="113"/>
    </location>
</feature>
<keyword evidence="2" id="KW-0812">Transmembrane</keyword>
<evidence type="ECO:0000313" key="4">
    <source>
        <dbReference type="Proteomes" id="UP000799302"/>
    </source>
</evidence>
<dbReference type="Proteomes" id="UP000799302">
    <property type="component" value="Unassembled WGS sequence"/>
</dbReference>
<accession>A0A6A6U349</accession>
<evidence type="ECO:0000256" key="1">
    <source>
        <dbReference type="SAM" id="MobiDB-lite"/>
    </source>
</evidence>
<feature type="region of interest" description="Disordered" evidence="1">
    <location>
        <begin position="562"/>
        <end position="606"/>
    </location>
</feature>
<evidence type="ECO:0000256" key="2">
    <source>
        <dbReference type="SAM" id="Phobius"/>
    </source>
</evidence>
<feature type="transmembrane region" description="Helical" evidence="2">
    <location>
        <begin position="374"/>
        <end position="397"/>
    </location>
</feature>
<dbReference type="EMBL" id="MU004240">
    <property type="protein sequence ID" value="KAF2665374.1"/>
    <property type="molecule type" value="Genomic_DNA"/>
</dbReference>
<dbReference type="Gene3D" id="1.20.1070.10">
    <property type="entry name" value="Rhodopsin 7-helix transmembrane proteins"/>
    <property type="match status" value="1"/>
</dbReference>
<feature type="transmembrane region" description="Helical" evidence="2">
    <location>
        <begin position="172"/>
        <end position="194"/>
    </location>
</feature>
<reference evidence="3" key="1">
    <citation type="journal article" date="2020" name="Stud. Mycol.">
        <title>101 Dothideomycetes genomes: a test case for predicting lifestyles and emergence of pathogens.</title>
        <authorList>
            <person name="Haridas S."/>
            <person name="Albert R."/>
            <person name="Binder M."/>
            <person name="Bloem J."/>
            <person name="Labutti K."/>
            <person name="Salamov A."/>
            <person name="Andreopoulos B."/>
            <person name="Baker S."/>
            <person name="Barry K."/>
            <person name="Bills G."/>
            <person name="Bluhm B."/>
            <person name="Cannon C."/>
            <person name="Castanera R."/>
            <person name="Culley D."/>
            <person name="Daum C."/>
            <person name="Ezra D."/>
            <person name="Gonzalez J."/>
            <person name="Henrissat B."/>
            <person name="Kuo A."/>
            <person name="Liang C."/>
            <person name="Lipzen A."/>
            <person name="Lutzoni F."/>
            <person name="Magnuson J."/>
            <person name="Mondo S."/>
            <person name="Nolan M."/>
            <person name="Ohm R."/>
            <person name="Pangilinan J."/>
            <person name="Park H.-J."/>
            <person name="Ramirez L."/>
            <person name="Alfaro M."/>
            <person name="Sun H."/>
            <person name="Tritt A."/>
            <person name="Yoshinaga Y."/>
            <person name="Zwiers L.-H."/>
            <person name="Turgeon B."/>
            <person name="Goodwin S."/>
            <person name="Spatafora J."/>
            <person name="Crous P."/>
            <person name="Grigoriev I."/>
        </authorList>
    </citation>
    <scope>NUCLEOTIDE SEQUENCE</scope>
    <source>
        <strain evidence="3">CBS 115976</strain>
    </source>
</reference>
<organism evidence="3 4">
    <name type="scientific">Microthyrium microscopicum</name>
    <dbReference type="NCBI Taxonomy" id="703497"/>
    <lineage>
        <taxon>Eukaryota</taxon>
        <taxon>Fungi</taxon>
        <taxon>Dikarya</taxon>
        <taxon>Ascomycota</taxon>
        <taxon>Pezizomycotina</taxon>
        <taxon>Dothideomycetes</taxon>
        <taxon>Dothideomycetes incertae sedis</taxon>
        <taxon>Microthyriales</taxon>
        <taxon>Microthyriaceae</taxon>
        <taxon>Microthyrium</taxon>
    </lineage>
</organism>
<dbReference type="OrthoDB" id="26203at2759"/>
<dbReference type="PANTHER" id="PTHR42058">
    <property type="entry name" value="G_PROTEIN_RECEP_F2_4 DOMAIN-CONTAINING PROTEIN"/>
    <property type="match status" value="1"/>
</dbReference>
<name>A0A6A6U349_9PEZI</name>
<feature type="compositionally biased region" description="Polar residues" evidence="1">
    <location>
        <begin position="504"/>
        <end position="514"/>
    </location>
</feature>